<protein>
    <submittedName>
        <fullName evidence="1">Uncharacterized protein</fullName>
    </submittedName>
</protein>
<dbReference type="EMBL" id="UGYO01000002">
    <property type="protein sequence ID" value="SUJ11914.1"/>
    <property type="molecule type" value="Genomic_DNA"/>
</dbReference>
<dbReference type="Proteomes" id="UP000254069">
    <property type="component" value="Unassembled WGS sequence"/>
</dbReference>
<keyword evidence="2" id="KW-1185">Reference proteome</keyword>
<evidence type="ECO:0000313" key="2">
    <source>
        <dbReference type="Proteomes" id="UP000254069"/>
    </source>
</evidence>
<proteinExistence type="predicted"/>
<dbReference type="AlphaFoldDB" id="A0A380C3A9"/>
<evidence type="ECO:0000313" key="1">
    <source>
        <dbReference type="EMBL" id="SUJ11914.1"/>
    </source>
</evidence>
<sequence>MTTARRQLIENIVKYRTVKYRTVKYSEIQDSHIFFEIQDSHILALLIKSFA</sequence>
<accession>A0A380C3A9</accession>
<reference evidence="1 2" key="1">
    <citation type="submission" date="2018-06" db="EMBL/GenBank/DDBJ databases">
        <authorList>
            <consortium name="Pathogen Informatics"/>
            <person name="Doyle S."/>
        </authorList>
    </citation>
    <scope>NUCLEOTIDE SEQUENCE [LARGE SCALE GENOMIC DNA]</scope>
    <source>
        <strain evidence="1 2">NCTC10738</strain>
    </source>
</reference>
<gene>
    <name evidence="1" type="ORF">NCTC10738_04348</name>
</gene>
<name>A0A380C3A9_9GAMM</name>
<organism evidence="1 2">
    <name type="scientific">Shewanella algae</name>
    <dbReference type="NCBI Taxonomy" id="38313"/>
    <lineage>
        <taxon>Bacteria</taxon>
        <taxon>Pseudomonadati</taxon>
        <taxon>Pseudomonadota</taxon>
        <taxon>Gammaproteobacteria</taxon>
        <taxon>Alteromonadales</taxon>
        <taxon>Shewanellaceae</taxon>
        <taxon>Shewanella</taxon>
    </lineage>
</organism>